<comment type="caution">
    <text evidence="13">The sequence shown here is derived from an EMBL/GenBank/DDBJ whole genome shotgun (WGS) entry which is preliminary data.</text>
</comment>
<dbReference type="GO" id="GO:0002474">
    <property type="term" value="P:antigen processing and presentation of peptide antigen via MHC class I"/>
    <property type="evidence" value="ECO:0007669"/>
    <property type="project" value="UniProtKB-KW"/>
</dbReference>
<dbReference type="PANTHER" id="PTHR16675">
    <property type="entry name" value="MHC CLASS I-RELATED"/>
    <property type="match status" value="1"/>
</dbReference>
<gene>
    <name evidence="13" type="ORF">Y1Q_0012783</name>
</gene>
<evidence type="ECO:0000256" key="10">
    <source>
        <dbReference type="RuleBase" id="RU004439"/>
    </source>
</evidence>
<keyword evidence="6 11" id="KW-1133">Transmembrane helix</keyword>
<dbReference type="InterPro" id="IPR003006">
    <property type="entry name" value="Ig/MHC_CS"/>
</dbReference>
<keyword evidence="9" id="KW-0325">Glycoprotein</keyword>
<evidence type="ECO:0000256" key="11">
    <source>
        <dbReference type="SAM" id="Phobius"/>
    </source>
</evidence>
<dbReference type="InterPro" id="IPR011161">
    <property type="entry name" value="MHC_I-like_Ag-recog"/>
</dbReference>
<comment type="subcellular location">
    <subcellularLocation>
        <location evidence="1">Membrane</location>
        <topology evidence="1">Single-pass type I membrane protein</topology>
    </subcellularLocation>
</comment>
<dbReference type="SUPFAM" id="SSF48726">
    <property type="entry name" value="Immunoglobulin"/>
    <property type="match status" value="1"/>
</dbReference>
<keyword evidence="2" id="KW-0490">MHC I</keyword>
<evidence type="ECO:0000256" key="8">
    <source>
        <dbReference type="ARBA" id="ARBA00023157"/>
    </source>
</evidence>
<dbReference type="InterPro" id="IPR036179">
    <property type="entry name" value="Ig-like_dom_sf"/>
</dbReference>
<keyword evidence="5" id="KW-0391">Immunity</keyword>
<keyword evidence="8" id="KW-1015">Disulfide bond</keyword>
<comment type="similarity">
    <text evidence="10">Belongs to the MHC class I family.</text>
</comment>
<protein>
    <recommendedName>
        <fullName evidence="12">Ig-like domain-containing protein</fullName>
    </recommendedName>
</protein>
<evidence type="ECO:0000313" key="13">
    <source>
        <dbReference type="EMBL" id="KYO18301.1"/>
    </source>
</evidence>
<dbReference type="PROSITE" id="PS50835">
    <property type="entry name" value="IG_LIKE"/>
    <property type="match status" value="1"/>
</dbReference>
<evidence type="ECO:0000256" key="3">
    <source>
        <dbReference type="ARBA" id="ARBA00022692"/>
    </source>
</evidence>
<organism evidence="13 14">
    <name type="scientific">Alligator mississippiensis</name>
    <name type="common">American alligator</name>
    <dbReference type="NCBI Taxonomy" id="8496"/>
    <lineage>
        <taxon>Eukaryota</taxon>
        <taxon>Metazoa</taxon>
        <taxon>Chordata</taxon>
        <taxon>Craniata</taxon>
        <taxon>Vertebrata</taxon>
        <taxon>Euteleostomi</taxon>
        <taxon>Archelosauria</taxon>
        <taxon>Archosauria</taxon>
        <taxon>Crocodylia</taxon>
        <taxon>Alligatoridae</taxon>
        <taxon>Alligatorinae</taxon>
        <taxon>Alligator</taxon>
    </lineage>
</organism>
<dbReference type="InterPro" id="IPR037055">
    <property type="entry name" value="MHC_I-like_Ag-recog_sf"/>
</dbReference>
<dbReference type="SMART" id="SM00407">
    <property type="entry name" value="IGc1"/>
    <property type="match status" value="1"/>
</dbReference>
<dbReference type="EMBL" id="AKHW03006834">
    <property type="protein sequence ID" value="KYO18301.1"/>
    <property type="molecule type" value="Genomic_DNA"/>
</dbReference>
<sequence length="351" mass="39682">MSILCGPPWEVAVSNGGPGICPLVLTITPAGSHRYQHFYMGVSDPSPGMPDFTARGYVDDQQILHYDSKTRRQEPRGDWVQRAVRPDFWDRETRSLQGWQGVFQSNLVTLRYRYNQTGGSHTLQFMYGCELHEHNSTGGHMLFGYDGEDFISYDLRTRTWVAAPTQAESTQSRWNKDKALLQDARSYLEETCIEWLRKYLQHGEAALQSKHPMAQVSDRPSQDGRTTLSCRVHDFYPRDVAVVWLKNGEVQPETNRAGVLPSGDGTYQTWATIEIDPSSNHNYTCSVEHESLGAALRVSWDKGQTESNWVLIMGITFGVLLVIATMSAVANFFCLREPAPSPEGPMEKERK</sequence>
<dbReference type="GO" id="GO:0005615">
    <property type="term" value="C:extracellular space"/>
    <property type="evidence" value="ECO:0007669"/>
    <property type="project" value="TreeGrafter"/>
</dbReference>
<dbReference type="InterPro" id="IPR011162">
    <property type="entry name" value="MHC_I/II-like_Ag-recog"/>
</dbReference>
<dbReference type="PROSITE" id="PS00290">
    <property type="entry name" value="IG_MHC"/>
    <property type="match status" value="1"/>
</dbReference>
<dbReference type="GO" id="GO:0009897">
    <property type="term" value="C:external side of plasma membrane"/>
    <property type="evidence" value="ECO:0007669"/>
    <property type="project" value="TreeGrafter"/>
</dbReference>
<dbReference type="InterPro" id="IPR001039">
    <property type="entry name" value="MHC_I_a_a1/a2"/>
</dbReference>
<dbReference type="Proteomes" id="UP000050525">
    <property type="component" value="Unassembled WGS sequence"/>
</dbReference>
<dbReference type="STRING" id="8496.A0A151M1B8"/>
<evidence type="ECO:0000256" key="9">
    <source>
        <dbReference type="ARBA" id="ARBA00023180"/>
    </source>
</evidence>
<evidence type="ECO:0000256" key="4">
    <source>
        <dbReference type="ARBA" id="ARBA00022729"/>
    </source>
</evidence>
<dbReference type="GO" id="GO:0006955">
    <property type="term" value="P:immune response"/>
    <property type="evidence" value="ECO:0007669"/>
    <property type="project" value="TreeGrafter"/>
</dbReference>
<keyword evidence="4" id="KW-0732">Signal</keyword>
<dbReference type="PRINTS" id="PR01638">
    <property type="entry name" value="MHCCLASSI"/>
</dbReference>
<dbReference type="AlphaFoldDB" id="A0A151M1B8"/>
<keyword evidence="14" id="KW-1185">Reference proteome</keyword>
<feature type="domain" description="Ig-like" evidence="12">
    <location>
        <begin position="212"/>
        <end position="299"/>
    </location>
</feature>
<dbReference type="InterPro" id="IPR013783">
    <property type="entry name" value="Ig-like_fold"/>
</dbReference>
<reference evidence="13 14" key="1">
    <citation type="journal article" date="2012" name="Genome Biol.">
        <title>Sequencing three crocodilian genomes to illuminate the evolution of archosaurs and amniotes.</title>
        <authorList>
            <person name="St John J.A."/>
            <person name="Braun E.L."/>
            <person name="Isberg S.R."/>
            <person name="Miles L.G."/>
            <person name="Chong A.Y."/>
            <person name="Gongora J."/>
            <person name="Dalzell P."/>
            <person name="Moran C."/>
            <person name="Bed'hom B."/>
            <person name="Abzhanov A."/>
            <person name="Burgess S.C."/>
            <person name="Cooksey A.M."/>
            <person name="Castoe T.A."/>
            <person name="Crawford N.G."/>
            <person name="Densmore L.D."/>
            <person name="Drew J.C."/>
            <person name="Edwards S.V."/>
            <person name="Faircloth B.C."/>
            <person name="Fujita M.K."/>
            <person name="Greenwold M.J."/>
            <person name="Hoffmann F.G."/>
            <person name="Howard J.M."/>
            <person name="Iguchi T."/>
            <person name="Janes D.E."/>
            <person name="Khan S.Y."/>
            <person name="Kohno S."/>
            <person name="de Koning A.J."/>
            <person name="Lance S.L."/>
            <person name="McCarthy F.M."/>
            <person name="McCormack J.E."/>
            <person name="Merchant M.E."/>
            <person name="Peterson D.G."/>
            <person name="Pollock D.D."/>
            <person name="Pourmand N."/>
            <person name="Raney B.J."/>
            <person name="Roessler K.A."/>
            <person name="Sanford J.R."/>
            <person name="Sawyer R.H."/>
            <person name="Schmidt C.J."/>
            <person name="Triplett E.W."/>
            <person name="Tuberville T.D."/>
            <person name="Venegas-Anaya M."/>
            <person name="Howard J.T."/>
            <person name="Jarvis E.D."/>
            <person name="Guillette L.J.Jr."/>
            <person name="Glenn T.C."/>
            <person name="Green R.E."/>
            <person name="Ray D.A."/>
        </authorList>
    </citation>
    <scope>NUCLEOTIDE SEQUENCE [LARGE SCALE GENOMIC DNA]</scope>
    <source>
        <strain evidence="13">KSC_2009_1</strain>
    </source>
</reference>
<evidence type="ECO:0000259" key="12">
    <source>
        <dbReference type="PROSITE" id="PS50835"/>
    </source>
</evidence>
<proteinExistence type="inferred from homology"/>
<dbReference type="Gene3D" id="2.60.40.10">
    <property type="entry name" value="Immunoglobulins"/>
    <property type="match status" value="1"/>
</dbReference>
<dbReference type="FunFam" id="3.30.500.10:FF:000001">
    <property type="entry name" value="H-2 class I histocompatibility antigen, alpha chain"/>
    <property type="match status" value="1"/>
</dbReference>
<dbReference type="Pfam" id="PF07654">
    <property type="entry name" value="C1-set"/>
    <property type="match status" value="1"/>
</dbReference>
<accession>A0A151M1B8</accession>
<dbReference type="eggNOG" id="ENOG502RQEK">
    <property type="taxonomic scope" value="Eukaryota"/>
</dbReference>
<keyword evidence="7 11" id="KW-0472">Membrane</keyword>
<evidence type="ECO:0000256" key="5">
    <source>
        <dbReference type="ARBA" id="ARBA00022859"/>
    </source>
</evidence>
<dbReference type="PANTHER" id="PTHR16675:SF242">
    <property type="entry name" value="MAJOR HISTOCOMPATIBILITY COMPLEX CLASS I-RELATED GENE PROTEIN"/>
    <property type="match status" value="1"/>
</dbReference>
<dbReference type="InterPro" id="IPR050208">
    <property type="entry name" value="MHC_class-I_related"/>
</dbReference>
<evidence type="ECO:0000256" key="7">
    <source>
        <dbReference type="ARBA" id="ARBA00023136"/>
    </source>
</evidence>
<dbReference type="InterPro" id="IPR003597">
    <property type="entry name" value="Ig_C1-set"/>
</dbReference>
<dbReference type="GO" id="GO:0042612">
    <property type="term" value="C:MHC class I protein complex"/>
    <property type="evidence" value="ECO:0007669"/>
    <property type="project" value="UniProtKB-KW"/>
</dbReference>
<evidence type="ECO:0000256" key="1">
    <source>
        <dbReference type="ARBA" id="ARBA00004479"/>
    </source>
</evidence>
<evidence type="ECO:0000256" key="6">
    <source>
        <dbReference type="ARBA" id="ARBA00022989"/>
    </source>
</evidence>
<keyword evidence="3 11" id="KW-0812">Transmembrane</keyword>
<evidence type="ECO:0000256" key="2">
    <source>
        <dbReference type="ARBA" id="ARBA00022451"/>
    </source>
</evidence>
<evidence type="ECO:0000313" key="14">
    <source>
        <dbReference type="Proteomes" id="UP000050525"/>
    </source>
</evidence>
<dbReference type="Pfam" id="PF00129">
    <property type="entry name" value="MHC_I"/>
    <property type="match status" value="1"/>
</dbReference>
<feature type="transmembrane region" description="Helical" evidence="11">
    <location>
        <begin position="309"/>
        <end position="333"/>
    </location>
</feature>
<dbReference type="FunFam" id="2.60.40.10:FF:000204">
    <property type="entry name" value="Major histocompatibility complex, class I-related protein"/>
    <property type="match status" value="1"/>
</dbReference>
<dbReference type="Gene3D" id="3.30.500.10">
    <property type="entry name" value="MHC class I-like antigen recognition-like"/>
    <property type="match status" value="1"/>
</dbReference>
<name>A0A151M1B8_ALLMI</name>
<dbReference type="InterPro" id="IPR007110">
    <property type="entry name" value="Ig-like_dom"/>
</dbReference>
<dbReference type="SUPFAM" id="SSF54452">
    <property type="entry name" value="MHC antigen-recognition domain"/>
    <property type="match status" value="1"/>
</dbReference>